<evidence type="ECO:0000256" key="7">
    <source>
        <dbReference type="SAM" id="Phobius"/>
    </source>
</evidence>
<comment type="subcellular location">
    <subcellularLocation>
        <location evidence="1">Cell membrane</location>
        <topology evidence="1">Multi-pass membrane protein</topology>
    </subcellularLocation>
</comment>
<keyword evidence="6 7" id="KW-0472">Membrane</keyword>
<evidence type="ECO:0000256" key="1">
    <source>
        <dbReference type="ARBA" id="ARBA00004651"/>
    </source>
</evidence>
<name>A0ABT3BKX5_9RHOB</name>
<evidence type="ECO:0000256" key="3">
    <source>
        <dbReference type="ARBA" id="ARBA00022475"/>
    </source>
</evidence>
<dbReference type="PANTHER" id="PTHR43738">
    <property type="entry name" value="ABC TRANSPORTER, MEMBRANE PROTEIN"/>
    <property type="match status" value="1"/>
</dbReference>
<evidence type="ECO:0000256" key="6">
    <source>
        <dbReference type="ARBA" id="ARBA00023136"/>
    </source>
</evidence>
<dbReference type="InterPro" id="IPR003838">
    <property type="entry name" value="ABC3_permease_C"/>
</dbReference>
<feature type="transmembrane region" description="Helical" evidence="7">
    <location>
        <begin position="270"/>
        <end position="291"/>
    </location>
</feature>
<organism evidence="9 10">
    <name type="scientific">Roseobacter sinensis</name>
    <dbReference type="NCBI Taxonomy" id="2931391"/>
    <lineage>
        <taxon>Bacteria</taxon>
        <taxon>Pseudomonadati</taxon>
        <taxon>Pseudomonadota</taxon>
        <taxon>Alphaproteobacteria</taxon>
        <taxon>Rhodobacterales</taxon>
        <taxon>Roseobacteraceae</taxon>
        <taxon>Roseobacter</taxon>
    </lineage>
</organism>
<dbReference type="InterPro" id="IPR051125">
    <property type="entry name" value="ABC-4/HrtB_transporter"/>
</dbReference>
<dbReference type="RefSeq" id="WP_263846430.1">
    <property type="nucleotide sequence ID" value="NZ_JALIEB010000032.1"/>
</dbReference>
<feature type="transmembrane region" description="Helical" evidence="7">
    <location>
        <begin position="26"/>
        <end position="50"/>
    </location>
</feature>
<dbReference type="Proteomes" id="UP001208690">
    <property type="component" value="Unassembled WGS sequence"/>
</dbReference>
<dbReference type="Pfam" id="PF02687">
    <property type="entry name" value="FtsX"/>
    <property type="match status" value="1"/>
</dbReference>
<sequence length="391" mass="40904">MTRLMTLLTGRLPIGWLQLAHSRTRLIAALAGVAFANILVFVQLGILGSLNDSTTAPYTLFGGDIMISSVDANTLLDGSNVSRVRLFQALAVTGVSDATALYIENVEWSRPDGGTSTLQTVGLDPKAAGFVPPHLSDTMLQLLLPNTILLDSGTRGLPTAALDGVTSATPYRLELSGQAVSAIGTVRIGGGFTADGSIYASDQTFLNLFPNRSSAAPNHILVNVEDGVDPAVVVERLQEALPGDVVKIGTKADVAAADLAYQTTERPTGIIFGFGVIIGVIVGIVIVYQVLSTDVADHLREYATFKAMGYAQRFFLGIVLEEAVILAVLGFIPGALISWGIYTGMSVATGLPLELGPDRALLVLVGTILACVVSGVIATRRLAAADPADLF</sequence>
<evidence type="ECO:0000256" key="5">
    <source>
        <dbReference type="ARBA" id="ARBA00022989"/>
    </source>
</evidence>
<evidence type="ECO:0000313" key="10">
    <source>
        <dbReference type="Proteomes" id="UP001208690"/>
    </source>
</evidence>
<evidence type="ECO:0000256" key="2">
    <source>
        <dbReference type="ARBA" id="ARBA00022448"/>
    </source>
</evidence>
<feature type="domain" description="ABC3 transporter permease C-terminal" evidence="8">
    <location>
        <begin position="275"/>
        <end position="386"/>
    </location>
</feature>
<protein>
    <submittedName>
        <fullName evidence="9">ABC transporter permease DevC</fullName>
    </submittedName>
</protein>
<keyword evidence="3" id="KW-1003">Cell membrane</keyword>
<dbReference type="InterPro" id="IPR005891">
    <property type="entry name" value="DevC"/>
</dbReference>
<evidence type="ECO:0000259" key="8">
    <source>
        <dbReference type="Pfam" id="PF02687"/>
    </source>
</evidence>
<accession>A0ABT3BKX5</accession>
<dbReference type="NCBIfam" id="TIGR01185">
    <property type="entry name" value="devC"/>
    <property type="match status" value="1"/>
</dbReference>
<keyword evidence="10" id="KW-1185">Reference proteome</keyword>
<dbReference type="PANTHER" id="PTHR43738:SF1">
    <property type="entry name" value="HEMIN TRANSPORT SYSTEM PERMEASE PROTEIN HRTB-RELATED"/>
    <property type="match status" value="1"/>
</dbReference>
<feature type="transmembrane region" description="Helical" evidence="7">
    <location>
        <begin position="360"/>
        <end position="378"/>
    </location>
</feature>
<gene>
    <name evidence="9" type="primary">devC</name>
    <name evidence="9" type="ORF">MUB52_22570</name>
</gene>
<proteinExistence type="predicted"/>
<keyword evidence="5 7" id="KW-1133">Transmembrane helix</keyword>
<keyword evidence="4 7" id="KW-0812">Transmembrane</keyword>
<dbReference type="PIRSF" id="PIRSF031773">
    <property type="entry name" value="DevC"/>
    <property type="match status" value="1"/>
</dbReference>
<evidence type="ECO:0000256" key="4">
    <source>
        <dbReference type="ARBA" id="ARBA00022692"/>
    </source>
</evidence>
<evidence type="ECO:0000313" key="9">
    <source>
        <dbReference type="EMBL" id="MCV3274225.1"/>
    </source>
</evidence>
<keyword evidence="2" id="KW-0813">Transport</keyword>
<feature type="transmembrane region" description="Helical" evidence="7">
    <location>
        <begin position="314"/>
        <end position="340"/>
    </location>
</feature>
<comment type="caution">
    <text evidence="9">The sequence shown here is derived from an EMBL/GenBank/DDBJ whole genome shotgun (WGS) entry which is preliminary data.</text>
</comment>
<reference evidence="9 10" key="1">
    <citation type="submission" date="2022-04" db="EMBL/GenBank/DDBJ databases">
        <title>Roseobacter sp. WL0113 is a bacterium isolated from neritic sediment.</title>
        <authorList>
            <person name="Wang L."/>
            <person name="He W."/>
            <person name="Zhang D.-F."/>
        </authorList>
    </citation>
    <scope>NUCLEOTIDE SEQUENCE [LARGE SCALE GENOMIC DNA]</scope>
    <source>
        <strain evidence="9 10">WL0113</strain>
    </source>
</reference>
<dbReference type="EMBL" id="JALIEB010000032">
    <property type="protein sequence ID" value="MCV3274225.1"/>
    <property type="molecule type" value="Genomic_DNA"/>
</dbReference>